<dbReference type="InterPro" id="IPR036249">
    <property type="entry name" value="Thioredoxin-like_sf"/>
</dbReference>
<organism evidence="2 3">
    <name type="scientific">Lentzea fradiae</name>
    <dbReference type="NCBI Taxonomy" id="200378"/>
    <lineage>
        <taxon>Bacteria</taxon>
        <taxon>Bacillati</taxon>
        <taxon>Actinomycetota</taxon>
        <taxon>Actinomycetes</taxon>
        <taxon>Pseudonocardiales</taxon>
        <taxon>Pseudonocardiaceae</taxon>
        <taxon>Lentzea</taxon>
    </lineage>
</organism>
<dbReference type="SUPFAM" id="SSF52833">
    <property type="entry name" value="Thioredoxin-like"/>
    <property type="match status" value="1"/>
</dbReference>
<dbReference type="STRING" id="200378.SAMN05216553_101228"/>
<dbReference type="InterPro" id="IPR001853">
    <property type="entry name" value="DSBA-like_thioredoxin_dom"/>
</dbReference>
<evidence type="ECO:0000259" key="1">
    <source>
        <dbReference type="Pfam" id="PF01323"/>
    </source>
</evidence>
<dbReference type="AlphaFoldDB" id="A0A1G7KE11"/>
<dbReference type="PANTHER" id="PTHR13887:SF41">
    <property type="entry name" value="THIOREDOXIN SUPERFAMILY PROTEIN"/>
    <property type="match status" value="1"/>
</dbReference>
<gene>
    <name evidence="2" type="ORF">SAMN05216553_101228</name>
</gene>
<dbReference type="EMBL" id="FNCC01000001">
    <property type="protein sequence ID" value="SDF35405.1"/>
    <property type="molecule type" value="Genomic_DNA"/>
</dbReference>
<dbReference type="GO" id="GO:0016853">
    <property type="term" value="F:isomerase activity"/>
    <property type="evidence" value="ECO:0007669"/>
    <property type="project" value="UniProtKB-KW"/>
</dbReference>
<dbReference type="PANTHER" id="PTHR13887">
    <property type="entry name" value="GLUTATHIONE S-TRANSFERASE KAPPA"/>
    <property type="match status" value="1"/>
</dbReference>
<dbReference type="RefSeq" id="WP_090044576.1">
    <property type="nucleotide sequence ID" value="NZ_FNCC01000001.1"/>
</dbReference>
<evidence type="ECO:0000313" key="2">
    <source>
        <dbReference type="EMBL" id="SDF35405.1"/>
    </source>
</evidence>
<dbReference type="Pfam" id="PF01323">
    <property type="entry name" value="DSBA"/>
    <property type="match status" value="1"/>
</dbReference>
<dbReference type="OrthoDB" id="9799122at2"/>
<keyword evidence="3" id="KW-1185">Reference proteome</keyword>
<sequence length="212" mass="23035">MQVEIWADVVCPWCYIGKARFDKALAGFEHRDEVEVVHRSFELDPGRAADDVVPVTEMLTAKFGPQAAGMDAGVAELAEAEGLGYRRDRVVGNTFDVHRLLHLAGEHGLRDELTTAAFHANFAEARSLFTTGDLVDLAVKGGLDGEEARAALADPHRFAEDVRADQRLAREIGISGVPFFLLGRTHAVSGAQSVELLTSALRQAWDAQPKST</sequence>
<accession>A0A1G7KE11</accession>
<dbReference type="Gene3D" id="3.40.30.10">
    <property type="entry name" value="Glutaredoxin"/>
    <property type="match status" value="1"/>
</dbReference>
<dbReference type="CDD" id="cd03024">
    <property type="entry name" value="DsbA_FrnE"/>
    <property type="match status" value="1"/>
</dbReference>
<evidence type="ECO:0000313" key="3">
    <source>
        <dbReference type="Proteomes" id="UP000199623"/>
    </source>
</evidence>
<reference evidence="3" key="1">
    <citation type="submission" date="2016-10" db="EMBL/GenBank/DDBJ databases">
        <authorList>
            <person name="Varghese N."/>
            <person name="Submissions S."/>
        </authorList>
    </citation>
    <scope>NUCLEOTIDE SEQUENCE [LARGE SCALE GENOMIC DNA]</scope>
    <source>
        <strain evidence="3">CGMCC 4.3506</strain>
    </source>
</reference>
<name>A0A1G7KE11_9PSEU</name>
<proteinExistence type="predicted"/>
<keyword evidence="2" id="KW-0413">Isomerase</keyword>
<feature type="domain" description="DSBA-like thioredoxin" evidence="1">
    <location>
        <begin position="2"/>
        <end position="201"/>
    </location>
</feature>
<protein>
    <submittedName>
        <fullName evidence="2">Predicted dithiol-disulfide isomerase, DsbA family</fullName>
    </submittedName>
</protein>
<dbReference type="Proteomes" id="UP000199623">
    <property type="component" value="Unassembled WGS sequence"/>
</dbReference>
<dbReference type="GO" id="GO:0016491">
    <property type="term" value="F:oxidoreductase activity"/>
    <property type="evidence" value="ECO:0007669"/>
    <property type="project" value="InterPro"/>
</dbReference>